<organism evidence="1 2">
    <name type="scientific">Biomphalaria glabrata</name>
    <name type="common">Bloodfluke planorb</name>
    <name type="synonym">Freshwater snail</name>
    <dbReference type="NCBI Taxonomy" id="6526"/>
    <lineage>
        <taxon>Eukaryota</taxon>
        <taxon>Metazoa</taxon>
        <taxon>Spiralia</taxon>
        <taxon>Lophotrochozoa</taxon>
        <taxon>Mollusca</taxon>
        <taxon>Gastropoda</taxon>
        <taxon>Heterobranchia</taxon>
        <taxon>Euthyneura</taxon>
        <taxon>Panpulmonata</taxon>
        <taxon>Hygrophila</taxon>
        <taxon>Lymnaeoidea</taxon>
        <taxon>Planorbidae</taxon>
        <taxon>Biomphalaria</taxon>
    </lineage>
</organism>
<evidence type="ECO:0000313" key="2">
    <source>
        <dbReference type="Proteomes" id="UP000076420"/>
    </source>
</evidence>
<accession>A0A2C9M6W6</accession>
<dbReference type="KEGG" id="bgt:106050673"/>
<sequence length="223" mass="25900">MFGDYCAFKCHCRNDQCKPSGSCRAKYDCAKPYFGYKCQMVDLAPQAKEQNFLNDYNEKTCGVRGNKGPVTLSFDKPYRFTHAYMRFKTMYRSLSYLKYDIQIKLKTGGFNVDCGPLEVRELSATDAELRCKNIVMDFDMISLEGEGVQVLCSFHISRGRNIIGVANLSKWYKDDGARPEKIRDGDTGLNNCFMACHYDEKMHVKFSWRQEYILHRIVIYNQH</sequence>
<name>A0A2C9M6W6_BIOGL</name>
<protein>
    <submittedName>
        <fullName evidence="1">Uncharacterized protein</fullName>
    </submittedName>
</protein>
<proteinExistence type="predicted"/>
<dbReference type="VEuPathDB" id="VectorBase:BGLB039241"/>
<dbReference type="EnsemblMetazoa" id="BGLB039241-RA">
    <property type="protein sequence ID" value="BGLB039241-PA"/>
    <property type="gene ID" value="BGLB039241"/>
</dbReference>
<dbReference type="VEuPathDB" id="VectorBase:BGLAX_044123"/>
<evidence type="ECO:0000313" key="1">
    <source>
        <dbReference type="EnsemblMetazoa" id="BGLB039241-PA"/>
    </source>
</evidence>
<reference evidence="1" key="1">
    <citation type="submission" date="2020-05" db="UniProtKB">
        <authorList>
            <consortium name="EnsemblMetazoa"/>
        </authorList>
    </citation>
    <scope>IDENTIFICATION</scope>
    <source>
        <strain evidence="1">BB02</strain>
    </source>
</reference>
<dbReference type="Proteomes" id="UP000076420">
    <property type="component" value="Unassembled WGS sequence"/>
</dbReference>
<gene>
    <name evidence="1" type="primary">106050673</name>
</gene>
<dbReference type="AlphaFoldDB" id="A0A2C9M6W6"/>